<feature type="region of interest" description="Disordered" evidence="1">
    <location>
        <begin position="30"/>
        <end position="57"/>
    </location>
</feature>
<feature type="compositionally biased region" description="Polar residues" evidence="1">
    <location>
        <begin position="105"/>
        <end position="127"/>
    </location>
</feature>
<comment type="caution">
    <text evidence="2">The sequence shown here is derived from an EMBL/GenBank/DDBJ whole genome shotgun (WGS) entry which is preliminary data.</text>
</comment>
<evidence type="ECO:0000256" key="1">
    <source>
        <dbReference type="SAM" id="MobiDB-lite"/>
    </source>
</evidence>
<keyword evidence="3" id="KW-1185">Reference proteome</keyword>
<feature type="compositionally biased region" description="Polar residues" evidence="1">
    <location>
        <begin position="492"/>
        <end position="501"/>
    </location>
</feature>
<name>A0A8H6FDN5_9LECA</name>
<feature type="compositionally biased region" description="Gly residues" evidence="1">
    <location>
        <begin position="541"/>
        <end position="550"/>
    </location>
</feature>
<feature type="compositionally biased region" description="Polar residues" evidence="1">
    <location>
        <begin position="35"/>
        <end position="57"/>
    </location>
</feature>
<feature type="region of interest" description="Disordered" evidence="1">
    <location>
        <begin position="313"/>
        <end position="550"/>
    </location>
</feature>
<protein>
    <submittedName>
        <fullName evidence="2">Uncharacterized protein</fullName>
    </submittedName>
</protein>
<dbReference type="EMBL" id="JACCJB010000009">
    <property type="protein sequence ID" value="KAF6224525.1"/>
    <property type="molecule type" value="Genomic_DNA"/>
</dbReference>
<accession>A0A8H6FDN5</accession>
<dbReference type="GeneID" id="59339492"/>
<evidence type="ECO:0000313" key="2">
    <source>
        <dbReference type="EMBL" id="KAF6224525.1"/>
    </source>
</evidence>
<feature type="compositionally biased region" description="Pro residues" evidence="1">
    <location>
        <begin position="452"/>
        <end position="470"/>
    </location>
</feature>
<gene>
    <name evidence="2" type="ORF">HO133_011102</name>
</gene>
<feature type="compositionally biased region" description="Low complexity" evidence="1">
    <location>
        <begin position="526"/>
        <end position="535"/>
    </location>
</feature>
<feature type="compositionally biased region" description="Low complexity" evidence="1">
    <location>
        <begin position="87"/>
        <end position="100"/>
    </location>
</feature>
<organism evidence="2 3">
    <name type="scientific">Letharia lupina</name>
    <dbReference type="NCBI Taxonomy" id="560253"/>
    <lineage>
        <taxon>Eukaryota</taxon>
        <taxon>Fungi</taxon>
        <taxon>Dikarya</taxon>
        <taxon>Ascomycota</taxon>
        <taxon>Pezizomycotina</taxon>
        <taxon>Lecanoromycetes</taxon>
        <taxon>OSLEUM clade</taxon>
        <taxon>Lecanoromycetidae</taxon>
        <taxon>Lecanorales</taxon>
        <taxon>Lecanorineae</taxon>
        <taxon>Parmeliaceae</taxon>
        <taxon>Letharia</taxon>
    </lineage>
</organism>
<dbReference type="RefSeq" id="XP_037153585.1">
    <property type="nucleotide sequence ID" value="XM_037301951.1"/>
</dbReference>
<feature type="compositionally biased region" description="Polar residues" evidence="1">
    <location>
        <begin position="133"/>
        <end position="176"/>
    </location>
</feature>
<feature type="compositionally biased region" description="Low complexity" evidence="1">
    <location>
        <begin position="346"/>
        <end position="375"/>
    </location>
</feature>
<evidence type="ECO:0000313" key="3">
    <source>
        <dbReference type="Proteomes" id="UP000593566"/>
    </source>
</evidence>
<dbReference type="PRINTS" id="PR01217">
    <property type="entry name" value="PRICHEXTENSN"/>
</dbReference>
<dbReference type="Proteomes" id="UP000593566">
    <property type="component" value="Unassembled WGS sequence"/>
</dbReference>
<reference evidence="2 3" key="1">
    <citation type="journal article" date="2020" name="Genomics">
        <title>Complete, high-quality genomes from long-read metagenomic sequencing of two wolf lichen thalli reveals enigmatic genome architecture.</title>
        <authorList>
            <person name="McKenzie S.K."/>
            <person name="Walston R.F."/>
            <person name="Allen J.L."/>
        </authorList>
    </citation>
    <scope>NUCLEOTIDE SEQUENCE [LARGE SCALE GENOMIC DNA]</scope>
    <source>
        <strain evidence="2">WasteWater1</strain>
    </source>
</reference>
<feature type="compositionally biased region" description="Pro residues" evidence="1">
    <location>
        <begin position="390"/>
        <end position="435"/>
    </location>
</feature>
<feature type="region of interest" description="Disordered" evidence="1">
    <location>
        <begin position="69"/>
        <end position="194"/>
    </location>
</feature>
<dbReference type="AlphaFoldDB" id="A0A8H6FDN5"/>
<proteinExistence type="predicted"/>
<sequence>MADQNTRGFRKFMLDPKSSVMTYIADNIPPEHISHQQGSNGRLQNGALNGQQPNVQDPNRLQQNQILSQNPQNQSQDAFMRPPLPNRPSQSNSQSSSPRPGYAQPVQSSQMPMNTPYIASNMSQADQGLSGYSGAQSQLPGSQSMSNLSLAQESMSQQGPQGQYSSNQNGSPSTAMMGQGPPQPGARRRNSPQSAPRLYHRMALDFEITKKAFFLAKSRKSLPSPHQLSFTDIFPERNTQETASAAYELESSSRRIWGLRHEHSWEFEGYSEAGHEAVFAHWRAEYEMWADTVLDIQDGQILADAANASKYGNASADRDAEGWDSQPGQARSGFQELNGGNRYLGPSSMPQEQTPTPQQQVFPQQQMPQLQTLSMDQPLPPAQSMQNNQPPQPMPPGAFPQTEPPAPLNDPSVPPQQSPQPPPMPMAQNPPPNMQPGPFTASPNMPYANETPNPPPQQPMPRPGQPPNQPQAPSNRPPQQQYPQQQAYGPRTSMSPAQTMPQGQAQAQGQNVGMGPRPTASPRPGPQMQMQMSPSLQAGGHMSGNGGGRS</sequence>
<feature type="compositionally biased region" description="Low complexity" evidence="1">
    <location>
        <begin position="471"/>
        <end position="486"/>
    </location>
</feature>